<feature type="region of interest" description="Disordered" evidence="1">
    <location>
        <begin position="96"/>
        <end position="124"/>
    </location>
</feature>
<dbReference type="CDD" id="cd15482">
    <property type="entry name" value="Sialidase_non-viral"/>
    <property type="match status" value="1"/>
</dbReference>
<dbReference type="AlphaFoldDB" id="A0A2D2CX48"/>
<sequence length="468" mass="48697">MMFSFRLRLAAAAATIALASAALAEDAAPERPSDASRLAVSDARTVATGRNATVAVDHRTGAVYLAWAKEVADAAAPAAVSGKTADPQLEARLARSTDGGRSFGPSVVVSTPEQRVKSHTVSPTRAAVGPGGDVYVLYNSEAADGSFVGMRSRNILTLARSSDEGRSFAAPVELASEAVEGAIGSPGMINLFAAPDGALYASWLDYRETIDYMRTHQKMPPKTENIATQLRVARSGDGGRSFARSVLASKPVCGCCGTFAAQGEGGPVYAGTRGAWSELKGSVDAVRDIVVATSRDQGGSWSSAVKVHDDGFKISGCPDVSPGVAVDGKGRLHVAWYTGSERHPGVFYAVSSDEGRSFSEPIALLTDDWLPYADVKLALDSKDNAWVAFEDRRGDVDLVRLARIGADGSLAFAEPWPGTIPDLAALGDAVVVASGALAPEGEEKKSAGIEIRIAHPPAPEPKASGSRS</sequence>
<feature type="signal peptide" evidence="2">
    <location>
        <begin position="1"/>
        <end position="24"/>
    </location>
</feature>
<dbReference type="Proteomes" id="UP000230709">
    <property type="component" value="Chromosome"/>
</dbReference>
<dbReference type="SUPFAM" id="SSF50939">
    <property type="entry name" value="Sialidases"/>
    <property type="match status" value="1"/>
</dbReference>
<dbReference type="RefSeq" id="WP_003610675.1">
    <property type="nucleotide sequence ID" value="NZ_ADVE02000001.1"/>
</dbReference>
<evidence type="ECO:0000313" key="4">
    <source>
        <dbReference type="Proteomes" id="UP000230709"/>
    </source>
</evidence>
<evidence type="ECO:0000256" key="1">
    <source>
        <dbReference type="SAM" id="MobiDB-lite"/>
    </source>
</evidence>
<dbReference type="STRING" id="595536.GCA_000178815_04178"/>
<keyword evidence="2" id="KW-0732">Signal</keyword>
<dbReference type="KEGG" id="mtw:CQW49_04910"/>
<accession>A0A2D2CX48</accession>
<dbReference type="EMBL" id="CP023737">
    <property type="protein sequence ID" value="ATQ67307.1"/>
    <property type="molecule type" value="Genomic_DNA"/>
</dbReference>
<evidence type="ECO:0000313" key="3">
    <source>
        <dbReference type="EMBL" id="ATQ67307.1"/>
    </source>
</evidence>
<gene>
    <name evidence="3" type="ORF">CQW49_04910</name>
</gene>
<reference evidence="4" key="1">
    <citation type="submission" date="2017-10" db="EMBL/GenBank/DDBJ databases">
        <title>Completed PacBio SMRT sequence of Methylosinus trichosporium OB3b reveals presence of a third large plasmid.</title>
        <authorList>
            <person name="Charles T.C."/>
            <person name="Lynch M.D.J."/>
            <person name="Heil J.R."/>
            <person name="Cheng J."/>
        </authorList>
    </citation>
    <scope>NUCLEOTIDE SEQUENCE [LARGE SCALE GENOMIC DNA]</scope>
    <source>
        <strain evidence="4">OB3b</strain>
    </source>
</reference>
<proteinExistence type="predicted"/>
<organism evidence="3 4">
    <name type="scientific">Methylosinus trichosporium (strain ATCC 35070 / NCIMB 11131 / UNIQEM 75 / OB3b)</name>
    <dbReference type="NCBI Taxonomy" id="595536"/>
    <lineage>
        <taxon>Bacteria</taxon>
        <taxon>Pseudomonadati</taxon>
        <taxon>Pseudomonadota</taxon>
        <taxon>Alphaproteobacteria</taxon>
        <taxon>Hyphomicrobiales</taxon>
        <taxon>Methylocystaceae</taxon>
        <taxon>Methylosinus</taxon>
    </lineage>
</organism>
<keyword evidence="4" id="KW-1185">Reference proteome</keyword>
<name>A0A2D2CX48_METT3</name>
<dbReference type="InterPro" id="IPR036278">
    <property type="entry name" value="Sialidase_sf"/>
</dbReference>
<dbReference type="Gene3D" id="2.120.10.10">
    <property type="match status" value="1"/>
</dbReference>
<protein>
    <submittedName>
        <fullName evidence="3">Exo-alpha-sialidase</fullName>
    </submittedName>
</protein>
<evidence type="ECO:0000256" key="2">
    <source>
        <dbReference type="SAM" id="SignalP"/>
    </source>
</evidence>
<feature type="compositionally biased region" description="Polar residues" evidence="1">
    <location>
        <begin position="108"/>
        <end position="123"/>
    </location>
</feature>
<feature type="chain" id="PRO_5013689308" evidence="2">
    <location>
        <begin position="25"/>
        <end position="468"/>
    </location>
</feature>